<proteinExistence type="evidence at transcript level"/>
<accession>C4J1V3</accession>
<dbReference type="AlphaFoldDB" id="C4J1V3"/>
<dbReference type="EMBL" id="BT084800">
    <property type="protein sequence ID" value="ACR35153.1"/>
    <property type="molecule type" value="mRNA"/>
</dbReference>
<sequence length="222" mass="23845">MPINKEANRSSTSGVLGWFRDGKRFHLDVDKLVFSAPVTKEGRNPKSSHGGRQAAICYVLLTGAGDLPVGDRRRRRGGIWCGGLVLLRLLVVQLEALAHGVAQLERRQGAPELGDLVVVEAEAQVGASLELLEVVVREAPGPPHRVVSAREHDGFRVPPRRPRRLPLRPTPHVLRLGVGDAVDGAGTALFPAAAASAAVALAEKACWWRARRRGGRGGWGGR</sequence>
<reference evidence="1" key="2">
    <citation type="submission" date="2012-06" db="EMBL/GenBank/DDBJ databases">
        <authorList>
            <person name="Yu Y."/>
            <person name="Currie J."/>
            <person name="Lomeli R."/>
            <person name="Angelova A."/>
            <person name="Collura K."/>
            <person name="Wissotski M."/>
            <person name="Campos D."/>
            <person name="Kudrna D."/>
            <person name="Golser W."/>
            <person name="Ashely E."/>
            <person name="Descour A."/>
            <person name="Fernandes J."/>
            <person name="Soderlund C."/>
            <person name="Walbot V."/>
        </authorList>
    </citation>
    <scope>NUCLEOTIDE SEQUENCE</scope>
    <source>
        <strain evidence="1">B73</strain>
    </source>
</reference>
<reference evidence="1" key="1">
    <citation type="journal article" date="2009" name="PLoS Genet.">
        <title>Sequencing, mapping, and analysis of 27,455 maize full-length cDNAs.</title>
        <authorList>
            <person name="Soderlund C."/>
            <person name="Descour A."/>
            <person name="Kudrna D."/>
            <person name="Bomhoff M."/>
            <person name="Boyd L."/>
            <person name="Currie J."/>
            <person name="Angelova A."/>
            <person name="Collura K."/>
            <person name="Wissotski M."/>
            <person name="Ashley E."/>
            <person name="Morrow D."/>
            <person name="Fernandes J."/>
            <person name="Walbot V."/>
            <person name="Yu Y."/>
        </authorList>
    </citation>
    <scope>NUCLEOTIDE SEQUENCE</scope>
    <source>
        <strain evidence="1">B73</strain>
    </source>
</reference>
<evidence type="ECO:0000313" key="1">
    <source>
        <dbReference type="EMBL" id="ACR35153.1"/>
    </source>
</evidence>
<organism evidence="1">
    <name type="scientific">Zea mays</name>
    <name type="common">Maize</name>
    <dbReference type="NCBI Taxonomy" id="4577"/>
    <lineage>
        <taxon>Eukaryota</taxon>
        <taxon>Viridiplantae</taxon>
        <taxon>Streptophyta</taxon>
        <taxon>Embryophyta</taxon>
        <taxon>Tracheophyta</taxon>
        <taxon>Spermatophyta</taxon>
        <taxon>Magnoliopsida</taxon>
        <taxon>Liliopsida</taxon>
        <taxon>Poales</taxon>
        <taxon>Poaceae</taxon>
        <taxon>PACMAD clade</taxon>
        <taxon>Panicoideae</taxon>
        <taxon>Andropogonodae</taxon>
        <taxon>Andropogoneae</taxon>
        <taxon>Tripsacinae</taxon>
        <taxon>Zea</taxon>
    </lineage>
</organism>
<protein>
    <submittedName>
        <fullName evidence="1">Uncharacterized protein</fullName>
    </submittedName>
</protein>
<name>C4J1V3_MAIZE</name>